<dbReference type="GO" id="GO:0070012">
    <property type="term" value="F:oligopeptidase activity"/>
    <property type="evidence" value="ECO:0007669"/>
    <property type="project" value="TreeGrafter"/>
</dbReference>
<dbReference type="STRING" id="633440.SAMN05421869_116227"/>
<dbReference type="InterPro" id="IPR002471">
    <property type="entry name" value="Pept_S9_AS"/>
</dbReference>
<evidence type="ECO:0000256" key="5">
    <source>
        <dbReference type="ARBA" id="ARBA00022801"/>
    </source>
</evidence>
<evidence type="ECO:0000313" key="9">
    <source>
        <dbReference type="EMBL" id="SDK53580.1"/>
    </source>
</evidence>
<evidence type="ECO:0000256" key="3">
    <source>
        <dbReference type="ARBA" id="ARBA00011897"/>
    </source>
</evidence>
<feature type="domain" description="Peptidase S9 prolyl oligopeptidase catalytic" evidence="7">
    <location>
        <begin position="742"/>
        <end position="957"/>
    </location>
</feature>
<evidence type="ECO:0000259" key="7">
    <source>
        <dbReference type="Pfam" id="PF00326"/>
    </source>
</evidence>
<evidence type="ECO:0000313" key="10">
    <source>
        <dbReference type="Proteomes" id="UP000199202"/>
    </source>
</evidence>
<keyword evidence="4" id="KW-0645">Protease</keyword>
<dbReference type="SUPFAM" id="SSF50993">
    <property type="entry name" value="Peptidase/esterase 'gauge' domain"/>
    <property type="match status" value="1"/>
</dbReference>
<dbReference type="Gene3D" id="2.130.10.120">
    <property type="entry name" value="Prolyl oligopeptidase, N-terminal domain"/>
    <property type="match status" value="1"/>
</dbReference>
<evidence type="ECO:0000256" key="6">
    <source>
        <dbReference type="ARBA" id="ARBA00022825"/>
    </source>
</evidence>
<dbReference type="InterPro" id="IPR011009">
    <property type="entry name" value="Kinase-like_dom_sf"/>
</dbReference>
<name>A0A1G9CPF3_9ACTN</name>
<dbReference type="PANTHER" id="PTHR42881">
    <property type="entry name" value="PROLYL ENDOPEPTIDASE"/>
    <property type="match status" value="1"/>
</dbReference>
<dbReference type="SUPFAM" id="SSF53474">
    <property type="entry name" value="alpha/beta-Hydrolases"/>
    <property type="match status" value="1"/>
</dbReference>
<dbReference type="PRINTS" id="PR00862">
    <property type="entry name" value="PROLIGOPTASE"/>
</dbReference>
<reference evidence="9 10" key="1">
    <citation type="submission" date="2016-10" db="EMBL/GenBank/DDBJ databases">
        <authorList>
            <person name="de Groot N.N."/>
        </authorList>
    </citation>
    <scope>NUCLEOTIDE SEQUENCE [LARGE SCALE GENOMIC DNA]</scope>
    <source>
        <strain evidence="9 10">CGMCC 4.6533</strain>
    </source>
</reference>
<keyword evidence="6" id="KW-0720">Serine protease</keyword>
<dbReference type="Pfam" id="PF00326">
    <property type="entry name" value="Peptidase_S9"/>
    <property type="match status" value="1"/>
</dbReference>
<dbReference type="PROSITE" id="PS00708">
    <property type="entry name" value="PRO_ENDOPEP_SER"/>
    <property type="match status" value="1"/>
</dbReference>
<evidence type="ECO:0000256" key="1">
    <source>
        <dbReference type="ARBA" id="ARBA00001070"/>
    </source>
</evidence>
<comment type="similarity">
    <text evidence="2">Belongs to the peptidase S9A family.</text>
</comment>
<feature type="domain" description="Peptidase S9A N-terminal" evidence="8">
    <location>
        <begin position="285"/>
        <end position="686"/>
    </location>
</feature>
<keyword evidence="10" id="KW-1185">Reference proteome</keyword>
<dbReference type="InterPro" id="IPR051167">
    <property type="entry name" value="Prolyl_oligopep/macrocyclase"/>
</dbReference>
<dbReference type="Gene3D" id="3.40.50.1820">
    <property type="entry name" value="alpha/beta hydrolase"/>
    <property type="match status" value="1"/>
</dbReference>
<gene>
    <name evidence="9" type="ORF">SAMN05421869_116227</name>
</gene>
<accession>A0A1G9CPF3</accession>
<dbReference type="GO" id="GO:0005829">
    <property type="term" value="C:cytosol"/>
    <property type="evidence" value="ECO:0007669"/>
    <property type="project" value="TreeGrafter"/>
</dbReference>
<dbReference type="EC" id="3.4.21.26" evidence="3"/>
<dbReference type="GO" id="GO:0006508">
    <property type="term" value="P:proteolysis"/>
    <property type="evidence" value="ECO:0007669"/>
    <property type="project" value="UniProtKB-KW"/>
</dbReference>
<protein>
    <recommendedName>
        <fullName evidence="3">prolyl oligopeptidase</fullName>
        <ecNumber evidence="3">3.4.21.26</ecNumber>
    </recommendedName>
</protein>
<dbReference type="EMBL" id="FNDJ01000016">
    <property type="protein sequence ID" value="SDK53580.1"/>
    <property type="molecule type" value="Genomic_DNA"/>
</dbReference>
<dbReference type="InterPro" id="IPR001375">
    <property type="entry name" value="Peptidase_S9_cat"/>
</dbReference>
<dbReference type="Pfam" id="PF02897">
    <property type="entry name" value="Peptidase_S9_N"/>
    <property type="match status" value="1"/>
</dbReference>
<evidence type="ECO:0000259" key="8">
    <source>
        <dbReference type="Pfam" id="PF02897"/>
    </source>
</evidence>
<dbReference type="AlphaFoldDB" id="A0A1G9CPF3"/>
<dbReference type="GO" id="GO:0004252">
    <property type="term" value="F:serine-type endopeptidase activity"/>
    <property type="evidence" value="ECO:0007669"/>
    <property type="project" value="UniProtKB-EC"/>
</dbReference>
<comment type="catalytic activity">
    <reaction evidence="1">
        <text>Hydrolysis of Pro-|-Xaa &gt;&gt; Ala-|-Xaa in oligopeptides.</text>
        <dbReference type="EC" id="3.4.21.26"/>
    </reaction>
</comment>
<proteinExistence type="inferred from homology"/>
<evidence type="ECO:0000256" key="4">
    <source>
        <dbReference type="ARBA" id="ARBA00022670"/>
    </source>
</evidence>
<keyword evidence="5" id="KW-0378">Hydrolase</keyword>
<dbReference type="SUPFAM" id="SSF56112">
    <property type="entry name" value="Protein kinase-like (PK-like)"/>
    <property type="match status" value="1"/>
</dbReference>
<dbReference type="Proteomes" id="UP000199202">
    <property type="component" value="Unassembled WGS sequence"/>
</dbReference>
<sequence length="959" mass="103497">MKSVNEFATAHVRTRVYREGPGFRWVREPGPAYDLSPPGVRLDGVHPVLRFPGEPHTYRAGGALPAASWLAFGPAKAGPVLRDALRRTGEALAALHAQPPPEQVTAPHPGLTRLAAWLDDPQGQVAAARLREYARERIGAARLAAVGELCREFTGTGPPVLMHGAASLALIVPGPEPVLLTGEALSRGPWWLDLGWLLAELVELEHAVAAGIAPALAFDYDSLREALLDGYGRTPPPGTHHALGALRVLTHARDFATYVGWDDQLLTYVDIAASMLKKAEKRMYPPAPRLDLVENLHGTPVADPYRPLEDPGDPATKQWLVAQDDLFLEHARDLHHRDRFRDRLARLQSAGFAGPPSWHGDRAFFVRREAGQEHLVLHTLDPDGTERVLLEPEGTTVIDAWQPSPDGGLLAYQLSSGGREESLLSVMDVATGDVVDGPIDRCRSTLVAWLPDGRSFLYVRRLPPDRVPKGEERYHRRVYLHRVGTDPAEDELVFGEGRDKATHYRVNVTNGWLTVSASLGTSPRNDLWLADVSSGRPGAFRVVQEGVDAHTALRVGRDGRAYLMTDRDAPRGRVAVTDPADPLYETWRDLIPEDPEAVLADYALLDDLAEPLLVLSRTRDAVTELTVHDARTGALTGAVPTPGPGTAAALSTRGGPEVWFAYTDVTSPVSVLRHDVRTGETTLWAAPPGSAEPPPVESRVVEYRSKDGTPVRMLVMSAPDAAGPRPCLLTGYGGFGISMAPAFSPQALAWVEAGGVYAVAQLRGGGERGEQWHRAGMRGAKQNVFDDFHAAAEKLTADGLTTPDRLAIMGGSNGGLLVGAALTQRPELYAAAVSSAPLLDMVRYERSGLGAAWSTEYGSAADPEEFAWLYAYSPYHHVRDGVDYPAVLFTVAEGDTRVDPFHARKMCAALQTVSKEGGHAAPVLLRTETDAGHGARAVSSTIALEADVLAFCAAHTGLR</sequence>
<dbReference type="InterPro" id="IPR029058">
    <property type="entry name" value="AB_hydrolase_fold"/>
</dbReference>
<dbReference type="InterPro" id="IPR002470">
    <property type="entry name" value="Peptidase_S9A"/>
</dbReference>
<dbReference type="PANTHER" id="PTHR42881:SF2">
    <property type="entry name" value="PROLYL ENDOPEPTIDASE"/>
    <property type="match status" value="1"/>
</dbReference>
<evidence type="ECO:0000256" key="2">
    <source>
        <dbReference type="ARBA" id="ARBA00005228"/>
    </source>
</evidence>
<organism evidence="9 10">
    <name type="scientific">Nonomuraea jiangxiensis</name>
    <dbReference type="NCBI Taxonomy" id="633440"/>
    <lineage>
        <taxon>Bacteria</taxon>
        <taxon>Bacillati</taxon>
        <taxon>Actinomycetota</taxon>
        <taxon>Actinomycetes</taxon>
        <taxon>Streptosporangiales</taxon>
        <taxon>Streptosporangiaceae</taxon>
        <taxon>Nonomuraea</taxon>
    </lineage>
</organism>
<dbReference type="InterPro" id="IPR023302">
    <property type="entry name" value="Pept_S9A_N"/>
</dbReference>